<feature type="region of interest" description="Disordered" evidence="1">
    <location>
        <begin position="31"/>
        <end position="53"/>
    </location>
</feature>
<keyword evidence="3" id="KW-1185">Reference proteome</keyword>
<dbReference type="Proteomes" id="UP000296049">
    <property type="component" value="Unassembled WGS sequence"/>
</dbReference>
<evidence type="ECO:0000256" key="1">
    <source>
        <dbReference type="SAM" id="MobiDB-lite"/>
    </source>
</evidence>
<name>R0L5L5_ANAPL</name>
<proteinExistence type="predicted"/>
<evidence type="ECO:0000313" key="3">
    <source>
        <dbReference type="Proteomes" id="UP000296049"/>
    </source>
</evidence>
<dbReference type="EMBL" id="KB744247">
    <property type="protein sequence ID" value="EOA95567.1"/>
    <property type="molecule type" value="Genomic_DNA"/>
</dbReference>
<organism evidence="2 3">
    <name type="scientific">Anas platyrhynchos</name>
    <name type="common">Mallard</name>
    <name type="synonym">Anas boschas</name>
    <dbReference type="NCBI Taxonomy" id="8839"/>
    <lineage>
        <taxon>Eukaryota</taxon>
        <taxon>Metazoa</taxon>
        <taxon>Chordata</taxon>
        <taxon>Craniata</taxon>
        <taxon>Vertebrata</taxon>
        <taxon>Euteleostomi</taxon>
        <taxon>Archelosauria</taxon>
        <taxon>Archosauria</taxon>
        <taxon>Dinosauria</taxon>
        <taxon>Saurischia</taxon>
        <taxon>Theropoda</taxon>
        <taxon>Coelurosauria</taxon>
        <taxon>Aves</taxon>
        <taxon>Neognathae</taxon>
        <taxon>Galloanserae</taxon>
        <taxon>Anseriformes</taxon>
        <taxon>Anatidae</taxon>
        <taxon>Anatinae</taxon>
        <taxon>Anas</taxon>
    </lineage>
</organism>
<accession>R0L5L5</accession>
<evidence type="ECO:0000313" key="2">
    <source>
        <dbReference type="EMBL" id="EOA95567.1"/>
    </source>
</evidence>
<gene>
    <name evidence="2" type="ORF">Anapl_16983</name>
</gene>
<feature type="compositionally biased region" description="Basic and acidic residues" evidence="1">
    <location>
        <begin position="42"/>
        <end position="53"/>
    </location>
</feature>
<feature type="compositionally biased region" description="Basic residues" evidence="1">
    <location>
        <begin position="32"/>
        <end position="41"/>
    </location>
</feature>
<reference evidence="3" key="1">
    <citation type="journal article" date="2013" name="Nat. Genet.">
        <title>The duck genome and transcriptome provide insight into an avian influenza virus reservoir species.</title>
        <authorList>
            <person name="Huang Y."/>
            <person name="Li Y."/>
            <person name="Burt D.W."/>
            <person name="Chen H."/>
            <person name="Zhang Y."/>
            <person name="Qian W."/>
            <person name="Kim H."/>
            <person name="Gan S."/>
            <person name="Zhao Y."/>
            <person name="Li J."/>
            <person name="Yi K."/>
            <person name="Feng H."/>
            <person name="Zhu P."/>
            <person name="Li B."/>
            <person name="Liu Q."/>
            <person name="Fairley S."/>
            <person name="Magor K.E."/>
            <person name="Du Z."/>
            <person name="Hu X."/>
            <person name="Goodman L."/>
            <person name="Tafer H."/>
            <person name="Vignal A."/>
            <person name="Lee T."/>
            <person name="Kim K.W."/>
            <person name="Sheng Z."/>
            <person name="An Y."/>
            <person name="Searle S."/>
            <person name="Herrero J."/>
            <person name="Groenen M.A."/>
            <person name="Crooijmans R.P."/>
            <person name="Faraut T."/>
            <person name="Cai Q."/>
            <person name="Webster R.G."/>
            <person name="Aldridge J.R."/>
            <person name="Warren W.C."/>
            <person name="Bartschat S."/>
            <person name="Kehr S."/>
            <person name="Marz M."/>
            <person name="Stadler P.F."/>
            <person name="Smith J."/>
            <person name="Kraus R.H."/>
            <person name="Zhao Y."/>
            <person name="Ren L."/>
            <person name="Fei J."/>
            <person name="Morisson M."/>
            <person name="Kaiser P."/>
            <person name="Griffin D.K."/>
            <person name="Rao M."/>
            <person name="Pitel F."/>
            <person name="Wang J."/>
            <person name="Li N."/>
        </authorList>
    </citation>
    <scope>NUCLEOTIDE SEQUENCE [LARGE SCALE GENOMIC DNA]</scope>
</reference>
<dbReference type="AlphaFoldDB" id="R0L5L5"/>
<sequence length="152" mass="17234">MMSKSHCSATKSWNGNWNKWVGREKSISISRASRRALAGKRRKEERQRRCKNNQEKLTWDPVRVGQGELQALDHTYAPLVARPTKMHKGSFIGGTRKAVVPSLTLRMRIHKAAFPRGEKTAPHQSSKKPVPAMQETQHCEDLNAAVSSWSYV</sequence>
<protein>
    <submittedName>
        <fullName evidence="2">Uncharacterized protein</fullName>
    </submittedName>
</protein>